<sequence>MSSSVAGPDCCGGLGNVDFRQADLCVMTWLLGYVDPSDPCFVAAILTIAFNPLFWNVVARWEQKTRKLSKAFRSPYLACYSLGAAILLLNILRSHCFTQAMLSQPKMESLDNPMAYRVGLALLGVGSTFVLSSFFALGFTGTFLGKTPGAGGPGGSRGQVADCPAIWDIFVGSPGGAAFGPPARVAEGWGDTASAPCSPPPTAQVLLGCKPNGGLAGGPHDISNF</sequence>
<feature type="transmembrane region" description="Helical" evidence="5">
    <location>
        <begin position="71"/>
        <end position="94"/>
    </location>
</feature>
<dbReference type="AlphaFoldDB" id="A0A8C0Q504"/>
<dbReference type="Ensembl" id="ENSCAFT00040006823.1">
    <property type="protein sequence ID" value="ENSCAFP00040005915.1"/>
    <property type="gene ID" value="ENSCAFG00040003581.1"/>
</dbReference>
<feature type="transmembrane region" description="Helical" evidence="5">
    <location>
        <begin position="114"/>
        <end position="137"/>
    </location>
</feature>
<dbReference type="GO" id="GO:0032259">
    <property type="term" value="P:methylation"/>
    <property type="evidence" value="ECO:0007669"/>
    <property type="project" value="UniProtKB-KW"/>
</dbReference>
<dbReference type="GO" id="GO:0006656">
    <property type="term" value="P:phosphatidylcholine biosynthetic process"/>
    <property type="evidence" value="ECO:0007669"/>
    <property type="project" value="InterPro"/>
</dbReference>
<reference evidence="6 8" key="1">
    <citation type="journal article" date="2005" name="Nature">
        <title>Genome sequence, comparative analysis and haplotype structure of the domestic dog.</title>
        <authorList>
            <consortium name="Broad Sequencing Platform"/>
            <person name="Lindblad-Toh K."/>
            <person name="Wade C.M."/>
            <person name="Mikkelsen T.S."/>
            <person name="Karlsson E.K."/>
            <person name="Jaffe D.B."/>
            <person name="Kamal M."/>
            <person name="Clamp M."/>
            <person name="Chang J.L."/>
            <person name="Kulbokas E.J. III"/>
            <person name="Zody M.C."/>
            <person name="Mauceli E."/>
            <person name="Xie X."/>
            <person name="Breen M."/>
            <person name="Wayne R.K."/>
            <person name="Ostrander E.A."/>
            <person name="Ponting C.P."/>
            <person name="Galibert F."/>
            <person name="Smith D.R."/>
            <person name="DeJong P.J."/>
            <person name="Kirkness E."/>
            <person name="Alvarez P."/>
            <person name="Biagi T."/>
            <person name="Brockman W."/>
            <person name="Butler J."/>
            <person name="Chin C.W."/>
            <person name="Cook A."/>
            <person name="Cuff J."/>
            <person name="Daly M.J."/>
            <person name="DeCaprio D."/>
            <person name="Gnerre S."/>
            <person name="Grabherr M."/>
            <person name="Kellis M."/>
            <person name="Kleber M."/>
            <person name="Bardeleben C."/>
            <person name="Goodstadt L."/>
            <person name="Heger A."/>
            <person name="Hitte C."/>
            <person name="Kim L."/>
            <person name="Koepfli K.P."/>
            <person name="Parker H.G."/>
            <person name="Pollinger J.P."/>
            <person name="Searle S.M."/>
            <person name="Sutter N.B."/>
            <person name="Thomas R."/>
            <person name="Webber C."/>
            <person name="Baldwin J."/>
            <person name="Abebe A."/>
            <person name="Abouelleil A."/>
            <person name="Aftuck L."/>
            <person name="Ait-Zahra M."/>
            <person name="Aldredge T."/>
            <person name="Allen N."/>
            <person name="An P."/>
            <person name="Anderson S."/>
            <person name="Antoine C."/>
            <person name="Arachchi H."/>
            <person name="Aslam A."/>
            <person name="Ayotte L."/>
            <person name="Bachantsang P."/>
            <person name="Barry A."/>
            <person name="Bayul T."/>
            <person name="Benamara M."/>
            <person name="Berlin A."/>
            <person name="Bessette D."/>
            <person name="Blitshteyn B."/>
            <person name="Bloom T."/>
            <person name="Blye J."/>
            <person name="Boguslavskiy L."/>
            <person name="Bonnet C."/>
            <person name="Boukhgalter B."/>
            <person name="Brown A."/>
            <person name="Cahill P."/>
            <person name="Calixte N."/>
            <person name="Camarata J."/>
            <person name="Cheshatsang Y."/>
            <person name="Chu J."/>
            <person name="Citroen M."/>
            <person name="Collymore A."/>
            <person name="Cooke P."/>
            <person name="Dawoe T."/>
            <person name="Daza R."/>
            <person name="Decktor K."/>
            <person name="DeGray S."/>
            <person name="Dhargay N."/>
            <person name="Dooley K."/>
            <person name="Dooley K."/>
            <person name="Dorje P."/>
            <person name="Dorjee K."/>
            <person name="Dorris L."/>
            <person name="Duffey N."/>
            <person name="Dupes A."/>
            <person name="Egbiremolen O."/>
            <person name="Elong R."/>
            <person name="Falk J."/>
            <person name="Farina A."/>
            <person name="Faro S."/>
            <person name="Ferguson D."/>
            <person name="Ferreira P."/>
            <person name="Fisher S."/>
            <person name="FitzGerald M."/>
            <person name="Foley K."/>
            <person name="Foley C."/>
            <person name="Franke A."/>
            <person name="Friedrich D."/>
            <person name="Gage D."/>
            <person name="Garber M."/>
            <person name="Gearin G."/>
            <person name="Giannoukos G."/>
            <person name="Goode T."/>
            <person name="Goyette A."/>
            <person name="Graham J."/>
            <person name="Grandbois E."/>
            <person name="Gyaltsen K."/>
            <person name="Hafez N."/>
            <person name="Hagopian D."/>
            <person name="Hagos B."/>
            <person name="Hall J."/>
            <person name="Healy C."/>
            <person name="Hegarty R."/>
            <person name="Honan T."/>
            <person name="Horn A."/>
            <person name="Houde N."/>
            <person name="Hughes L."/>
            <person name="Hunnicutt L."/>
            <person name="Husby M."/>
            <person name="Jester B."/>
            <person name="Jones C."/>
            <person name="Kamat A."/>
            <person name="Kanga B."/>
            <person name="Kells C."/>
            <person name="Khazanovich D."/>
            <person name="Kieu A.C."/>
            <person name="Kisner P."/>
            <person name="Kumar M."/>
            <person name="Lance K."/>
            <person name="Landers T."/>
            <person name="Lara M."/>
            <person name="Lee W."/>
            <person name="Leger J.P."/>
            <person name="Lennon N."/>
            <person name="Leuper L."/>
            <person name="LeVine S."/>
            <person name="Liu J."/>
            <person name="Liu X."/>
            <person name="Lokyitsang Y."/>
            <person name="Lokyitsang T."/>
            <person name="Lui A."/>
            <person name="Macdonald J."/>
            <person name="Major J."/>
            <person name="Marabella R."/>
            <person name="Maru K."/>
            <person name="Matthews C."/>
            <person name="McDonough S."/>
            <person name="Mehta T."/>
            <person name="Meldrim J."/>
            <person name="Melnikov A."/>
            <person name="Meneus L."/>
            <person name="Mihalev A."/>
            <person name="Mihova T."/>
            <person name="Miller K."/>
            <person name="Mittelman R."/>
            <person name="Mlenga V."/>
            <person name="Mulrain L."/>
            <person name="Munson G."/>
            <person name="Navidi A."/>
            <person name="Naylor J."/>
            <person name="Nguyen T."/>
            <person name="Nguyen N."/>
            <person name="Nguyen C."/>
            <person name="Nguyen T."/>
            <person name="Nicol R."/>
            <person name="Norbu N."/>
            <person name="Norbu C."/>
            <person name="Novod N."/>
            <person name="Nyima T."/>
            <person name="Olandt P."/>
            <person name="O'Neill B."/>
            <person name="O'Neill K."/>
            <person name="Osman S."/>
            <person name="Oyono L."/>
            <person name="Patti C."/>
            <person name="Perrin D."/>
            <person name="Phunkhang P."/>
            <person name="Pierre F."/>
            <person name="Priest M."/>
            <person name="Rachupka A."/>
            <person name="Raghuraman S."/>
            <person name="Rameau R."/>
            <person name="Ray V."/>
            <person name="Raymond C."/>
            <person name="Rege F."/>
            <person name="Rise C."/>
            <person name="Rogers J."/>
            <person name="Rogov P."/>
            <person name="Sahalie J."/>
            <person name="Settipalli S."/>
            <person name="Sharpe T."/>
            <person name="Shea T."/>
            <person name="Sheehan M."/>
            <person name="Sherpa N."/>
            <person name="Shi J."/>
            <person name="Shih D."/>
            <person name="Sloan J."/>
            <person name="Smith C."/>
            <person name="Sparrow T."/>
            <person name="Stalker J."/>
            <person name="Stange-Thomann N."/>
            <person name="Stavropoulos S."/>
            <person name="Stone C."/>
            <person name="Stone S."/>
            <person name="Sykes S."/>
            <person name="Tchuinga P."/>
            <person name="Tenzing P."/>
            <person name="Tesfaye S."/>
            <person name="Thoulutsang D."/>
            <person name="Thoulutsang Y."/>
            <person name="Topham K."/>
            <person name="Topping I."/>
            <person name="Tsamla T."/>
            <person name="Vassiliev H."/>
            <person name="Venkataraman V."/>
            <person name="Vo A."/>
            <person name="Wangchuk T."/>
            <person name="Wangdi T."/>
            <person name="Weiand M."/>
            <person name="Wilkinson J."/>
            <person name="Wilson A."/>
            <person name="Yadav S."/>
            <person name="Yang S."/>
            <person name="Yang X."/>
            <person name="Young G."/>
            <person name="Yu Q."/>
            <person name="Zainoun J."/>
            <person name="Zembek L."/>
            <person name="Zimmer A."/>
            <person name="Lander E.S."/>
        </authorList>
    </citation>
    <scope>NUCLEOTIDE SEQUENCE [LARGE SCALE GENOMIC DNA]</scope>
    <source>
        <strain evidence="6">Boxer</strain>
    </source>
</reference>
<accession>A0A8C0Q504</accession>
<dbReference type="Proteomes" id="UP000694542">
    <property type="component" value="Chromosome 5"/>
</dbReference>
<evidence type="ECO:0000313" key="9">
    <source>
        <dbReference type="Proteomes" id="UP000694542"/>
    </source>
</evidence>
<keyword evidence="2" id="KW-0808">Transferase</keyword>
<dbReference type="InterPro" id="IPR024960">
    <property type="entry name" value="PEMT/MFAP"/>
</dbReference>
<name>A0A8C0Q504_CANLF</name>
<evidence type="ECO:0000313" key="8">
    <source>
        <dbReference type="Proteomes" id="UP000002254"/>
    </source>
</evidence>
<keyword evidence="4" id="KW-0256">Endoplasmic reticulum</keyword>
<gene>
    <name evidence="7" type="primary">PEMT</name>
</gene>
<dbReference type="GO" id="GO:0008757">
    <property type="term" value="F:S-adenosylmethionine-dependent methyltransferase activity"/>
    <property type="evidence" value="ECO:0007669"/>
    <property type="project" value="InterPro"/>
</dbReference>
<evidence type="ECO:0000313" key="6">
    <source>
        <dbReference type="Ensembl" id="ENSCAFP00000068812.1"/>
    </source>
</evidence>
<reference evidence="7" key="3">
    <citation type="submission" date="2025-05" db="UniProtKB">
        <authorList>
            <consortium name="Ensembl"/>
        </authorList>
    </citation>
    <scope>IDENTIFICATION</scope>
</reference>
<evidence type="ECO:0000256" key="3">
    <source>
        <dbReference type="ARBA" id="ARBA00022691"/>
    </source>
</evidence>
<dbReference type="PROSITE" id="PS51599">
    <property type="entry name" value="SAM_PEMT_PEM2"/>
    <property type="match status" value="1"/>
</dbReference>
<keyword evidence="3" id="KW-0949">S-adenosyl-L-methionine</keyword>
<accession>A0A8P0PHW9</accession>
<proteinExistence type="predicted"/>
<feature type="transmembrane region" description="Helical" evidence="5">
    <location>
        <begin position="41"/>
        <end position="59"/>
    </location>
</feature>
<dbReference type="OrthoDB" id="8300106at2759"/>
<keyword evidence="1" id="KW-0489">Methyltransferase</keyword>
<evidence type="ECO:0000256" key="1">
    <source>
        <dbReference type="ARBA" id="ARBA00022603"/>
    </source>
</evidence>
<protein>
    <submittedName>
        <fullName evidence="7">Phosphatidylethanolamine N-methyltransferase</fullName>
    </submittedName>
</protein>
<keyword evidence="5" id="KW-0812">Transmembrane</keyword>
<dbReference type="PANTHER" id="PTHR15458:SF5">
    <property type="entry name" value="PHOSPHATIDYLETHANOLAMINE N-METHYLTRANSFERASE"/>
    <property type="match status" value="1"/>
</dbReference>
<organism evidence="7 9">
    <name type="scientific">Canis lupus familiaris</name>
    <name type="common">Dog</name>
    <name type="synonym">Canis familiaris</name>
    <dbReference type="NCBI Taxonomy" id="9615"/>
    <lineage>
        <taxon>Eukaryota</taxon>
        <taxon>Metazoa</taxon>
        <taxon>Chordata</taxon>
        <taxon>Craniata</taxon>
        <taxon>Vertebrata</taxon>
        <taxon>Euteleostomi</taxon>
        <taxon>Mammalia</taxon>
        <taxon>Eutheria</taxon>
        <taxon>Laurasiatheria</taxon>
        <taxon>Carnivora</taxon>
        <taxon>Caniformia</taxon>
        <taxon>Canidae</taxon>
        <taxon>Canis</taxon>
    </lineage>
</organism>
<dbReference type="Ensembl" id="ENSCAFT00000109278.1">
    <property type="protein sequence ID" value="ENSCAFP00000068812.1"/>
    <property type="gene ID" value="ENSCAFG00000028791.3"/>
</dbReference>
<evidence type="ECO:0000313" key="7">
    <source>
        <dbReference type="Ensembl" id="ENSCAFP00040005915.1"/>
    </source>
</evidence>
<dbReference type="Proteomes" id="UP000002254">
    <property type="component" value="Chromosome 5"/>
</dbReference>
<evidence type="ECO:0000256" key="5">
    <source>
        <dbReference type="SAM" id="Phobius"/>
    </source>
</evidence>
<evidence type="ECO:0000256" key="4">
    <source>
        <dbReference type="ARBA" id="ARBA00022824"/>
    </source>
</evidence>
<reference evidence="7" key="2">
    <citation type="submission" date="2018-10" db="EMBL/GenBank/DDBJ databases">
        <title>De novo assembly of a Great Dane genome.</title>
        <authorList>
            <person name="Kidd J.M."/>
            <person name="Pendleton A.L."/>
            <person name="Shen F."/>
            <person name="Emery S."/>
        </authorList>
    </citation>
    <scope>NUCLEOTIDE SEQUENCE [LARGE SCALE GENOMIC DNA]</scope>
    <source>
        <strain evidence="7">Great Dane</strain>
    </source>
</reference>
<keyword evidence="5" id="KW-1133">Transmembrane helix</keyword>
<keyword evidence="5" id="KW-0472">Membrane</keyword>
<dbReference type="PANTHER" id="PTHR15458">
    <property type="entry name" value="PHOSPHATIDYLETHANOLAMINE N-METHYLTRANSFERASE"/>
    <property type="match status" value="1"/>
</dbReference>
<evidence type="ECO:0000256" key="2">
    <source>
        <dbReference type="ARBA" id="ARBA00022679"/>
    </source>
</evidence>